<comment type="caution">
    <text evidence="3">The sequence shown here is derived from an EMBL/GenBank/DDBJ whole genome shotgun (WGS) entry which is preliminary data.</text>
</comment>
<evidence type="ECO:0000313" key="3">
    <source>
        <dbReference type="EMBL" id="KAG0726849.1"/>
    </source>
</evidence>
<feature type="region of interest" description="Disordered" evidence="1">
    <location>
        <begin position="366"/>
        <end position="388"/>
    </location>
</feature>
<dbReference type="PROSITE" id="PS50853">
    <property type="entry name" value="FN3"/>
    <property type="match status" value="1"/>
</dbReference>
<evidence type="ECO:0000256" key="1">
    <source>
        <dbReference type="SAM" id="MobiDB-lite"/>
    </source>
</evidence>
<feature type="region of interest" description="Disordered" evidence="1">
    <location>
        <begin position="291"/>
        <end position="319"/>
    </location>
</feature>
<organism evidence="3 4">
    <name type="scientific">Chionoecetes opilio</name>
    <name type="common">Atlantic snow crab</name>
    <name type="synonym">Cancer opilio</name>
    <dbReference type="NCBI Taxonomy" id="41210"/>
    <lineage>
        <taxon>Eukaryota</taxon>
        <taxon>Metazoa</taxon>
        <taxon>Ecdysozoa</taxon>
        <taxon>Arthropoda</taxon>
        <taxon>Crustacea</taxon>
        <taxon>Multicrustacea</taxon>
        <taxon>Malacostraca</taxon>
        <taxon>Eumalacostraca</taxon>
        <taxon>Eucarida</taxon>
        <taxon>Decapoda</taxon>
        <taxon>Pleocyemata</taxon>
        <taxon>Brachyura</taxon>
        <taxon>Eubrachyura</taxon>
        <taxon>Majoidea</taxon>
        <taxon>Majidae</taxon>
        <taxon>Chionoecetes</taxon>
    </lineage>
</organism>
<feature type="compositionally biased region" description="Low complexity" evidence="1">
    <location>
        <begin position="374"/>
        <end position="386"/>
    </location>
</feature>
<feature type="region of interest" description="Disordered" evidence="1">
    <location>
        <begin position="415"/>
        <end position="443"/>
    </location>
</feature>
<keyword evidence="4" id="KW-1185">Reference proteome</keyword>
<dbReference type="AlphaFoldDB" id="A0A8J4YMZ9"/>
<reference evidence="3" key="1">
    <citation type="submission" date="2020-07" db="EMBL/GenBank/DDBJ databases">
        <title>The High-quality genome of the commercially important snow crab, Chionoecetes opilio.</title>
        <authorList>
            <person name="Jeong J.-H."/>
            <person name="Ryu S."/>
        </authorList>
    </citation>
    <scope>NUCLEOTIDE SEQUENCE</scope>
    <source>
        <strain evidence="3">MADBK_172401_WGS</strain>
        <tissue evidence="3">Digestive gland</tissue>
    </source>
</reference>
<feature type="domain" description="Fibronectin type-III" evidence="2">
    <location>
        <begin position="4"/>
        <end position="96"/>
    </location>
</feature>
<dbReference type="EMBL" id="JACEEZ010003935">
    <property type="protein sequence ID" value="KAG0726849.1"/>
    <property type="molecule type" value="Genomic_DNA"/>
</dbReference>
<protein>
    <recommendedName>
        <fullName evidence="2">Fibronectin type-III domain-containing protein</fullName>
    </recommendedName>
</protein>
<feature type="compositionally biased region" description="Basic and acidic residues" evidence="1">
    <location>
        <begin position="433"/>
        <end position="443"/>
    </location>
</feature>
<dbReference type="Proteomes" id="UP000770661">
    <property type="component" value="Unassembled WGS sequence"/>
</dbReference>
<sequence>MFSDPSQVEDLKADENMTSFILTWQEPKPFTGVIALYNVSLFHNGVLKQTMNVTDTSAKFQGLSAGEKYVAKVKSCNMENKCSDEVNITAWTWPDPPQVHETQEVLKPTSSAINVRLPTLDNPPAWHWLLLKRNQGTRNKDLERNIKEEGKQIVMREVMNRQNGTWLFYDGTLTEDTKLRVVAVIEEGKKNKLRRKKRIVRLDNDISAGLFPLKKNVEYVLLVVTEKRAGNTLMTYQQRGNMTALSPHSQPPSDPDLEVKFLLSIFTALAAPATVAVAVTAAMPAAVAMDTNDKELSPPRQAWPSHTTQRRPKGQDPAHRLWRVSWPKIRVLPYNREAQQLYTTLAQDNKPLHDINKALRQLQLPSLKAPIPPSSSVRTSPSASPPRAVCPDIPCPALLTGNIFDVLQSLQDDDAPTQIPILPSPAASQPRRHGPDAHGRCLT</sequence>
<dbReference type="InterPro" id="IPR003961">
    <property type="entry name" value="FN3_dom"/>
</dbReference>
<dbReference type="CDD" id="cd00063">
    <property type="entry name" value="FN3"/>
    <property type="match status" value="1"/>
</dbReference>
<evidence type="ECO:0000259" key="2">
    <source>
        <dbReference type="PROSITE" id="PS50853"/>
    </source>
</evidence>
<dbReference type="InterPro" id="IPR013783">
    <property type="entry name" value="Ig-like_fold"/>
</dbReference>
<proteinExistence type="predicted"/>
<gene>
    <name evidence="3" type="ORF">GWK47_035776</name>
</gene>
<accession>A0A8J4YMZ9</accession>
<dbReference type="Pfam" id="PF00041">
    <property type="entry name" value="fn3"/>
    <property type="match status" value="1"/>
</dbReference>
<name>A0A8J4YMZ9_CHIOP</name>
<dbReference type="InterPro" id="IPR036116">
    <property type="entry name" value="FN3_sf"/>
</dbReference>
<dbReference type="SUPFAM" id="SSF49265">
    <property type="entry name" value="Fibronectin type III"/>
    <property type="match status" value="1"/>
</dbReference>
<evidence type="ECO:0000313" key="4">
    <source>
        <dbReference type="Proteomes" id="UP000770661"/>
    </source>
</evidence>
<dbReference type="Gene3D" id="2.60.40.10">
    <property type="entry name" value="Immunoglobulins"/>
    <property type="match status" value="1"/>
</dbReference>